<organism evidence="1 2">
    <name type="scientific">Colletotrichum liriopes</name>
    <dbReference type="NCBI Taxonomy" id="708192"/>
    <lineage>
        <taxon>Eukaryota</taxon>
        <taxon>Fungi</taxon>
        <taxon>Dikarya</taxon>
        <taxon>Ascomycota</taxon>
        <taxon>Pezizomycotina</taxon>
        <taxon>Sordariomycetes</taxon>
        <taxon>Hypocreomycetidae</taxon>
        <taxon>Glomerellales</taxon>
        <taxon>Glomerellaceae</taxon>
        <taxon>Colletotrichum</taxon>
        <taxon>Colletotrichum spaethianum species complex</taxon>
    </lineage>
</organism>
<name>A0AA37H0N6_9PEZI</name>
<comment type="caution">
    <text evidence="1">The sequence shown here is derived from an EMBL/GenBank/DDBJ whole genome shotgun (WGS) entry which is preliminary data.</text>
</comment>
<gene>
    <name evidence="1" type="ORF">ColLi_12988</name>
</gene>
<evidence type="ECO:0000313" key="1">
    <source>
        <dbReference type="EMBL" id="GJC90150.1"/>
    </source>
</evidence>
<accession>A0AA37H0N6</accession>
<dbReference type="AlphaFoldDB" id="A0AA37H0N6"/>
<sequence length="172" mass="19026">MLFGCCMVDSRLWSRGPANQASQSPLEEAVPRQRMSVSLMYAHTNGTHAVPVSAIAGQETPRACQVQCTQLRRQYSTQLLNTCYCSKHNADVVHFDAIVGEPVPGDDKCLANCTGAGYNTSTQYCGGVVTAGREPTYYSFLLVNDDRDYDLDQHNSYIVLIGLALVFLYKRF</sequence>
<dbReference type="EMBL" id="BPPX01000050">
    <property type="protein sequence ID" value="GJC90150.1"/>
    <property type="molecule type" value="Genomic_DNA"/>
</dbReference>
<reference evidence="1 2" key="1">
    <citation type="submission" date="2021-07" db="EMBL/GenBank/DDBJ databases">
        <title>Genome data of Colletotrichum spaethianum.</title>
        <authorList>
            <person name="Utami Y.D."/>
            <person name="Hiruma K."/>
        </authorList>
    </citation>
    <scope>NUCLEOTIDE SEQUENCE [LARGE SCALE GENOMIC DNA]</scope>
    <source>
        <strain evidence="1 2">MAFF 242679</strain>
    </source>
</reference>
<keyword evidence="2" id="KW-1185">Reference proteome</keyword>
<proteinExistence type="predicted"/>
<dbReference type="Proteomes" id="UP001055172">
    <property type="component" value="Unassembled WGS sequence"/>
</dbReference>
<evidence type="ECO:0000313" key="2">
    <source>
        <dbReference type="Proteomes" id="UP001055172"/>
    </source>
</evidence>
<protein>
    <recommendedName>
        <fullName evidence="3">WSC domain-containing protein</fullName>
    </recommendedName>
</protein>
<evidence type="ECO:0008006" key="3">
    <source>
        <dbReference type="Google" id="ProtNLM"/>
    </source>
</evidence>